<proteinExistence type="predicted"/>
<protein>
    <submittedName>
        <fullName evidence="2">Uncharacterized protein</fullName>
    </submittedName>
</protein>
<organism evidence="2 3">
    <name type="scientific">Steccherinum ochraceum</name>
    <dbReference type="NCBI Taxonomy" id="92696"/>
    <lineage>
        <taxon>Eukaryota</taxon>
        <taxon>Fungi</taxon>
        <taxon>Dikarya</taxon>
        <taxon>Basidiomycota</taxon>
        <taxon>Agaricomycotina</taxon>
        <taxon>Agaricomycetes</taxon>
        <taxon>Polyporales</taxon>
        <taxon>Steccherinaceae</taxon>
        <taxon>Steccherinum</taxon>
    </lineage>
</organism>
<dbReference type="AlphaFoldDB" id="A0A4R0RE88"/>
<evidence type="ECO:0000256" key="1">
    <source>
        <dbReference type="SAM" id="MobiDB-lite"/>
    </source>
</evidence>
<comment type="caution">
    <text evidence="2">The sequence shown here is derived from an EMBL/GenBank/DDBJ whole genome shotgun (WGS) entry which is preliminary data.</text>
</comment>
<keyword evidence="3" id="KW-1185">Reference proteome</keyword>
<feature type="region of interest" description="Disordered" evidence="1">
    <location>
        <begin position="1"/>
        <end position="31"/>
    </location>
</feature>
<feature type="compositionally biased region" description="Polar residues" evidence="1">
    <location>
        <begin position="1"/>
        <end position="11"/>
    </location>
</feature>
<reference evidence="2 3" key="1">
    <citation type="submission" date="2018-11" db="EMBL/GenBank/DDBJ databases">
        <title>Genome assembly of Steccherinum ochraceum LE-BIN_3174, the white-rot fungus of the Steccherinaceae family (The Residual Polyporoid clade, Polyporales, Basidiomycota).</title>
        <authorList>
            <person name="Fedorova T.V."/>
            <person name="Glazunova O.A."/>
            <person name="Landesman E.O."/>
            <person name="Moiseenko K.V."/>
            <person name="Psurtseva N.V."/>
            <person name="Savinova O.S."/>
            <person name="Shakhova N.V."/>
            <person name="Tyazhelova T.V."/>
            <person name="Vasina D.V."/>
        </authorList>
    </citation>
    <scope>NUCLEOTIDE SEQUENCE [LARGE SCALE GENOMIC DNA]</scope>
    <source>
        <strain evidence="2 3">LE-BIN_3174</strain>
    </source>
</reference>
<gene>
    <name evidence="2" type="ORF">EIP91_002682</name>
</gene>
<evidence type="ECO:0000313" key="3">
    <source>
        <dbReference type="Proteomes" id="UP000292702"/>
    </source>
</evidence>
<accession>A0A4R0RE88</accession>
<dbReference type="EMBL" id="RWJN01000181">
    <property type="protein sequence ID" value="TCD65426.1"/>
    <property type="molecule type" value="Genomic_DNA"/>
</dbReference>
<evidence type="ECO:0000313" key="2">
    <source>
        <dbReference type="EMBL" id="TCD65426.1"/>
    </source>
</evidence>
<dbReference type="Proteomes" id="UP000292702">
    <property type="component" value="Unassembled WGS sequence"/>
</dbReference>
<sequence>MHWSSDSSGCQQDYKGPKPSWNTPRHAKRVSLGDQVDAKTRSIYDHKRTRVCAEQKANDKTLDEGVVERKTGVPQCMLVL</sequence>
<name>A0A4R0RE88_9APHY</name>